<organism evidence="6 7">
    <name type="scientific">Glutamicibacter soli</name>
    <dbReference type="NCBI Taxonomy" id="453836"/>
    <lineage>
        <taxon>Bacteria</taxon>
        <taxon>Bacillati</taxon>
        <taxon>Actinomycetota</taxon>
        <taxon>Actinomycetes</taxon>
        <taxon>Micrococcales</taxon>
        <taxon>Micrococcaceae</taxon>
        <taxon>Glutamicibacter</taxon>
    </lineage>
</organism>
<dbReference type="InterPro" id="IPR000485">
    <property type="entry name" value="AsnC-type_HTH_dom"/>
</dbReference>
<dbReference type="InterPro" id="IPR036388">
    <property type="entry name" value="WH-like_DNA-bd_sf"/>
</dbReference>
<name>A0A365YGS5_9MICC</name>
<reference evidence="5 8" key="2">
    <citation type="submission" date="2020-01" db="EMBL/GenBank/DDBJ databases">
        <title>Glutamicibacter soli M275.</title>
        <authorList>
            <person name="Meng X."/>
        </authorList>
    </citation>
    <scope>NUCLEOTIDE SEQUENCE [LARGE SCALE GENOMIC DNA]</scope>
    <source>
        <strain evidence="5 8">M275</strain>
    </source>
</reference>
<dbReference type="InterPro" id="IPR036390">
    <property type="entry name" value="WH_DNA-bd_sf"/>
</dbReference>
<sequence>MNSDTYQLDETDRRILLALDADPRVPIMMLAQQLGLARGTVQSRLERLANSGALRPNTARILPAAMGRGVSAFVSAELDQARLNEAIAGLRQIPEVLECVAPAGDTDLLIRVAATDPDDLYRVSEEIRLCPGITRTSTSMILRDVIPFRTTELLKKLSGEKH</sequence>
<dbReference type="PROSITE" id="PS50956">
    <property type="entry name" value="HTH_ASNC_2"/>
    <property type="match status" value="1"/>
</dbReference>
<evidence type="ECO:0000313" key="5">
    <source>
        <dbReference type="EMBL" id="NAZ15037.1"/>
    </source>
</evidence>
<protein>
    <submittedName>
        <fullName evidence="5 6">AsnC family transcriptional regulator</fullName>
    </submittedName>
</protein>
<dbReference type="Proteomes" id="UP000252167">
    <property type="component" value="Unassembled WGS sequence"/>
</dbReference>
<dbReference type="Pfam" id="PF01037">
    <property type="entry name" value="AsnC_trans_reg"/>
    <property type="match status" value="1"/>
</dbReference>
<dbReference type="EMBL" id="WYDN01000002">
    <property type="protein sequence ID" value="NAZ15037.1"/>
    <property type="molecule type" value="Genomic_DNA"/>
</dbReference>
<evidence type="ECO:0000256" key="2">
    <source>
        <dbReference type="ARBA" id="ARBA00023125"/>
    </source>
</evidence>
<dbReference type="InterPro" id="IPR019887">
    <property type="entry name" value="Tscrpt_reg_AsnC/Lrp_C"/>
</dbReference>
<dbReference type="EMBL" id="POAF01000003">
    <property type="protein sequence ID" value="RBM01607.1"/>
    <property type="molecule type" value="Genomic_DNA"/>
</dbReference>
<evidence type="ECO:0000256" key="1">
    <source>
        <dbReference type="ARBA" id="ARBA00023015"/>
    </source>
</evidence>
<keyword evidence="2" id="KW-0238">DNA-binding</keyword>
<feature type="domain" description="HTH asnC-type" evidence="4">
    <location>
        <begin position="8"/>
        <end position="69"/>
    </location>
</feature>
<dbReference type="SUPFAM" id="SSF54909">
    <property type="entry name" value="Dimeric alpha+beta barrel"/>
    <property type="match status" value="1"/>
</dbReference>
<dbReference type="SUPFAM" id="SSF46785">
    <property type="entry name" value="Winged helix' DNA-binding domain"/>
    <property type="match status" value="1"/>
</dbReference>
<dbReference type="PANTHER" id="PTHR30154:SF34">
    <property type="entry name" value="TRANSCRIPTIONAL REGULATOR AZLB"/>
    <property type="match status" value="1"/>
</dbReference>
<keyword evidence="7" id="KW-1185">Reference proteome</keyword>
<dbReference type="InterPro" id="IPR011008">
    <property type="entry name" value="Dimeric_a/b-barrel"/>
</dbReference>
<dbReference type="PRINTS" id="PR00033">
    <property type="entry name" value="HTHASNC"/>
</dbReference>
<accession>A0A365YGS5</accession>
<dbReference type="GO" id="GO:0043200">
    <property type="term" value="P:response to amino acid"/>
    <property type="evidence" value="ECO:0007669"/>
    <property type="project" value="TreeGrafter"/>
</dbReference>
<gene>
    <name evidence="6" type="ORF">C1H84_07100</name>
    <name evidence="5" type="ORF">GT020_03005</name>
</gene>
<evidence type="ECO:0000313" key="6">
    <source>
        <dbReference type="EMBL" id="RBM01607.1"/>
    </source>
</evidence>
<dbReference type="Pfam" id="PF13404">
    <property type="entry name" value="HTH_AsnC-type"/>
    <property type="match status" value="1"/>
</dbReference>
<keyword evidence="3" id="KW-0804">Transcription</keyword>
<dbReference type="GO" id="GO:0043565">
    <property type="term" value="F:sequence-specific DNA binding"/>
    <property type="evidence" value="ECO:0007669"/>
    <property type="project" value="InterPro"/>
</dbReference>
<dbReference type="Gene3D" id="1.10.10.10">
    <property type="entry name" value="Winged helix-like DNA-binding domain superfamily/Winged helix DNA-binding domain"/>
    <property type="match status" value="1"/>
</dbReference>
<dbReference type="PANTHER" id="PTHR30154">
    <property type="entry name" value="LEUCINE-RESPONSIVE REGULATORY PROTEIN"/>
    <property type="match status" value="1"/>
</dbReference>
<evidence type="ECO:0000313" key="8">
    <source>
        <dbReference type="Proteomes" id="UP000477543"/>
    </source>
</evidence>
<dbReference type="GO" id="GO:0005829">
    <property type="term" value="C:cytosol"/>
    <property type="evidence" value="ECO:0007669"/>
    <property type="project" value="TreeGrafter"/>
</dbReference>
<dbReference type="InterPro" id="IPR019888">
    <property type="entry name" value="Tscrpt_reg_AsnC-like"/>
</dbReference>
<keyword evidence="1" id="KW-0805">Transcription regulation</keyword>
<dbReference type="Proteomes" id="UP000477543">
    <property type="component" value="Unassembled WGS sequence"/>
</dbReference>
<dbReference type="Gene3D" id="3.30.70.920">
    <property type="match status" value="1"/>
</dbReference>
<evidence type="ECO:0000256" key="3">
    <source>
        <dbReference type="ARBA" id="ARBA00023163"/>
    </source>
</evidence>
<dbReference type="RefSeq" id="WP_047120065.1">
    <property type="nucleotide sequence ID" value="NZ_CM125969.1"/>
</dbReference>
<comment type="caution">
    <text evidence="6">The sequence shown here is derived from an EMBL/GenBank/DDBJ whole genome shotgun (WGS) entry which is preliminary data.</text>
</comment>
<dbReference type="AlphaFoldDB" id="A0A365YGS5"/>
<evidence type="ECO:0000313" key="7">
    <source>
        <dbReference type="Proteomes" id="UP000252167"/>
    </source>
</evidence>
<reference evidence="6 7" key="1">
    <citation type="submission" date="2018-01" db="EMBL/GenBank/DDBJ databases">
        <title>Glutamicibacter soli strain NHPC-3 Whole genome sequence and assembly.</title>
        <authorList>
            <person name="Choudhury P."/>
            <person name="Gupta D."/>
            <person name="Sengupta K."/>
            <person name="Jawed A."/>
            <person name="Sultana N."/>
            <person name="Saha P."/>
        </authorList>
    </citation>
    <scope>NUCLEOTIDE SEQUENCE [LARGE SCALE GENOMIC DNA]</scope>
    <source>
        <strain evidence="6 7">NHPC-3</strain>
    </source>
</reference>
<proteinExistence type="predicted"/>
<evidence type="ECO:0000259" key="4">
    <source>
        <dbReference type="PROSITE" id="PS50956"/>
    </source>
</evidence>
<dbReference type="SMART" id="SM00344">
    <property type="entry name" value="HTH_ASNC"/>
    <property type="match status" value="1"/>
</dbReference>